<dbReference type="STRING" id="1459636.NTE_03460"/>
<dbReference type="SUPFAM" id="SSF52402">
    <property type="entry name" value="Adenine nucleotide alpha hydrolases-like"/>
    <property type="match status" value="1"/>
</dbReference>
<dbReference type="GeneID" id="41599094"/>
<dbReference type="OrthoDB" id="105697at2157"/>
<evidence type="ECO:0000259" key="2">
    <source>
        <dbReference type="Pfam" id="PF00582"/>
    </source>
</evidence>
<protein>
    <submittedName>
        <fullName evidence="3">Universal stress protein UspA-like protein</fullName>
    </submittedName>
</protein>
<dbReference type="PANTHER" id="PTHR46268:SF25">
    <property type="entry name" value="USPA DOMAIN PROTEIN"/>
    <property type="match status" value="1"/>
</dbReference>
<dbReference type="InterPro" id="IPR006015">
    <property type="entry name" value="Universal_stress_UspA"/>
</dbReference>
<dbReference type="PANTHER" id="PTHR46268">
    <property type="entry name" value="STRESS RESPONSE PROTEIN NHAX"/>
    <property type="match status" value="1"/>
</dbReference>
<proteinExistence type="inferred from homology"/>
<comment type="similarity">
    <text evidence="1">Belongs to the universal stress protein A family.</text>
</comment>
<keyword evidence="4" id="KW-1185">Reference proteome</keyword>
<name>A0A075MWI2_9ARCH</name>
<accession>A0A075MWI2</accession>
<dbReference type="HOGENOM" id="CLU_049301_16_2_2"/>
<dbReference type="EMBL" id="CP007174">
    <property type="protein sequence ID" value="AIF85488.1"/>
    <property type="molecule type" value="Genomic_DNA"/>
</dbReference>
<feature type="domain" description="UspA" evidence="2">
    <location>
        <begin position="2"/>
        <end position="146"/>
    </location>
</feature>
<sequence>MSKILVPVDGSDYSKRALEQALSIAKGNASTGAVVVTAIHVIVPMPTVNVGSQKVLDDAKAKLRSEASKLLDECKATAKERAALDIETVILVGTSPGESIVGFCEKGNFNLIVMGAKGHSKLKDIVLGSTSDKVVHHAKCSVLVVR</sequence>
<evidence type="ECO:0000313" key="4">
    <source>
        <dbReference type="Proteomes" id="UP000028194"/>
    </source>
</evidence>
<dbReference type="Pfam" id="PF00582">
    <property type="entry name" value="Usp"/>
    <property type="match status" value="1"/>
</dbReference>
<evidence type="ECO:0000256" key="1">
    <source>
        <dbReference type="ARBA" id="ARBA00008791"/>
    </source>
</evidence>
<dbReference type="Proteomes" id="UP000028194">
    <property type="component" value="Chromosome"/>
</dbReference>
<dbReference type="eggNOG" id="arCOG02053">
    <property type="taxonomic scope" value="Archaea"/>
</dbReference>
<dbReference type="Gene3D" id="3.40.50.620">
    <property type="entry name" value="HUPs"/>
    <property type="match status" value="1"/>
</dbReference>
<dbReference type="InterPro" id="IPR014729">
    <property type="entry name" value="Rossmann-like_a/b/a_fold"/>
</dbReference>
<gene>
    <name evidence="3" type="ORF">NTE_03460</name>
</gene>
<dbReference type="RefSeq" id="WP_148701885.1">
    <property type="nucleotide sequence ID" value="NZ_CP007174.1"/>
</dbReference>
<dbReference type="CDD" id="cd00293">
    <property type="entry name" value="USP-like"/>
    <property type="match status" value="1"/>
</dbReference>
<dbReference type="PRINTS" id="PR01438">
    <property type="entry name" value="UNVRSLSTRESS"/>
</dbReference>
<organism evidence="3 4">
    <name type="scientific">Candidatus Nitrososphaera evergladensis SR1</name>
    <dbReference type="NCBI Taxonomy" id="1459636"/>
    <lineage>
        <taxon>Archaea</taxon>
        <taxon>Nitrososphaerota</taxon>
        <taxon>Nitrososphaeria</taxon>
        <taxon>Nitrososphaerales</taxon>
        <taxon>Nitrososphaeraceae</taxon>
        <taxon>Nitrososphaera</taxon>
    </lineage>
</organism>
<evidence type="ECO:0000313" key="3">
    <source>
        <dbReference type="EMBL" id="AIF85488.1"/>
    </source>
</evidence>
<dbReference type="InterPro" id="IPR006016">
    <property type="entry name" value="UspA"/>
</dbReference>
<reference evidence="3 4" key="1">
    <citation type="journal article" date="2014" name="PLoS ONE">
        <title>Genome Sequence of Candidatus Nitrososphaera evergladensis from Group I.1b Enriched from Everglades Soil Reveals Novel Genomic Features of the Ammonia-Oxidizing Archaea.</title>
        <authorList>
            <person name="Zhalnina K.V."/>
            <person name="Dias R."/>
            <person name="Leonard M.T."/>
            <person name="Dorr de Quadros P."/>
            <person name="Camargo F.A."/>
            <person name="Drew J.C."/>
            <person name="Farmerie W.G."/>
            <person name="Daroub S.H."/>
            <person name="Triplett E.W."/>
        </authorList>
    </citation>
    <scope>NUCLEOTIDE SEQUENCE [LARGE SCALE GENOMIC DNA]</scope>
    <source>
        <strain evidence="3 4">SR1</strain>
    </source>
</reference>
<dbReference type="AlphaFoldDB" id="A0A075MWI2"/>
<dbReference type="KEGG" id="nev:NTE_03460"/>